<feature type="transmembrane region" description="Helical" evidence="1">
    <location>
        <begin position="365"/>
        <end position="392"/>
    </location>
</feature>
<dbReference type="AlphaFoldDB" id="A0A1N7PRU5"/>
<accession>A0A1N7PRU5</accession>
<dbReference type="Proteomes" id="UP000186141">
    <property type="component" value="Unassembled WGS sequence"/>
</dbReference>
<organism evidence="2 3">
    <name type="scientific">Gemmobacter megaterium</name>
    <dbReference type="NCBI Taxonomy" id="1086013"/>
    <lineage>
        <taxon>Bacteria</taxon>
        <taxon>Pseudomonadati</taxon>
        <taxon>Pseudomonadota</taxon>
        <taxon>Alphaproteobacteria</taxon>
        <taxon>Rhodobacterales</taxon>
        <taxon>Paracoccaceae</taxon>
        <taxon>Gemmobacter</taxon>
    </lineage>
</organism>
<evidence type="ECO:0000256" key="1">
    <source>
        <dbReference type="SAM" id="Phobius"/>
    </source>
</evidence>
<keyword evidence="1" id="KW-1133">Transmembrane helix</keyword>
<keyword evidence="1" id="KW-0472">Membrane</keyword>
<feature type="transmembrane region" description="Helical" evidence="1">
    <location>
        <begin position="122"/>
        <end position="141"/>
    </location>
</feature>
<proteinExistence type="predicted"/>
<feature type="transmembrane region" description="Helical" evidence="1">
    <location>
        <begin position="241"/>
        <end position="263"/>
    </location>
</feature>
<sequence length="469" mass="51710">MPNSLAYLALVLWPVVVVVLFRRLPMERALIWSIVGGYLFLPPVAAIDLPAVPALDKMSIPALSAYAVVTLMLRIPVPLIPEGWLARVLLVVFVLAPFGTILTNPEPVFVGHHRVLPGLRLYDAISIIAFQAFVILTFALARSLLATPSALREILIALVVAGLIYSVPMLVEIRLSPQLNTWIYGFFQHSFEQMMRQGGFRPIVFLEHGLWVAFFAMTSVLAAFALLRARPREEKARLTMAAAYLFVVLVLCKSIGSLIYAVLLAPMVLLVGQRWLLRLAVVMAVLALTYPVLRSAGVIPADEMVRLAASYSADRAQSLNYRFTNESVLLDHAFQKPWFGWGGYERNLLHDPVSGRVFTVADGRWVIVLGMFGWAGYVGEFGLLALPLFLLWRQSRRAGGARLAAPVGALAVIHGVNMVDMLPNATLTPVTWLIAGALLGYTELAARKEVIVDQGDRTPDLSPRQRTII</sequence>
<feature type="transmembrane region" description="Helical" evidence="1">
    <location>
        <begin position="153"/>
        <end position="171"/>
    </location>
</feature>
<name>A0A1N7PRU5_9RHOB</name>
<keyword evidence="3" id="KW-1185">Reference proteome</keyword>
<feature type="transmembrane region" description="Helical" evidence="1">
    <location>
        <begin position="275"/>
        <end position="293"/>
    </location>
</feature>
<evidence type="ECO:0008006" key="4">
    <source>
        <dbReference type="Google" id="ProtNLM"/>
    </source>
</evidence>
<feature type="transmembrane region" description="Helical" evidence="1">
    <location>
        <begin position="210"/>
        <end position="229"/>
    </location>
</feature>
<keyword evidence="1" id="KW-0812">Transmembrane</keyword>
<evidence type="ECO:0000313" key="3">
    <source>
        <dbReference type="Proteomes" id="UP000186141"/>
    </source>
</evidence>
<dbReference type="EMBL" id="FTOT01000006">
    <property type="protein sequence ID" value="SIT13157.1"/>
    <property type="molecule type" value="Genomic_DNA"/>
</dbReference>
<evidence type="ECO:0000313" key="2">
    <source>
        <dbReference type="EMBL" id="SIT13157.1"/>
    </source>
</evidence>
<protein>
    <recommendedName>
        <fullName evidence="4">O-Antigen ligase</fullName>
    </recommendedName>
</protein>
<reference evidence="2 3" key="1">
    <citation type="submission" date="2017-01" db="EMBL/GenBank/DDBJ databases">
        <authorList>
            <person name="Mah S.A."/>
            <person name="Swanson W.J."/>
            <person name="Moy G.W."/>
            <person name="Vacquier V.D."/>
        </authorList>
    </citation>
    <scope>NUCLEOTIDE SEQUENCE [LARGE SCALE GENOMIC DNA]</scope>
    <source>
        <strain evidence="2 3">DSM 26375</strain>
    </source>
</reference>
<gene>
    <name evidence="2" type="ORF">SAMN05421774_10672</name>
</gene>
<dbReference type="RefSeq" id="WP_076532503.1">
    <property type="nucleotide sequence ID" value="NZ_BMEH01000006.1"/>
</dbReference>
<dbReference type="STRING" id="1086013.SAMN05421774_10672"/>
<feature type="transmembrane region" description="Helical" evidence="1">
    <location>
        <begin position="29"/>
        <end position="47"/>
    </location>
</feature>
<feature type="transmembrane region" description="Helical" evidence="1">
    <location>
        <begin position="6"/>
        <end position="22"/>
    </location>
</feature>
<feature type="transmembrane region" description="Helical" evidence="1">
    <location>
        <begin position="59"/>
        <end position="77"/>
    </location>
</feature>
<feature type="transmembrane region" description="Helical" evidence="1">
    <location>
        <begin position="84"/>
        <end position="102"/>
    </location>
</feature>